<dbReference type="EMBL" id="FMCS01000001">
    <property type="protein sequence ID" value="SCE76376.1"/>
    <property type="molecule type" value="Genomic_DNA"/>
</dbReference>
<dbReference type="Proteomes" id="UP000199629">
    <property type="component" value="Unassembled WGS sequence"/>
</dbReference>
<organism evidence="1 2">
    <name type="scientific">Micromonospora chaiyaphumensis</name>
    <dbReference type="NCBI Taxonomy" id="307119"/>
    <lineage>
        <taxon>Bacteria</taxon>
        <taxon>Bacillati</taxon>
        <taxon>Actinomycetota</taxon>
        <taxon>Actinomycetes</taxon>
        <taxon>Micromonosporales</taxon>
        <taxon>Micromonosporaceae</taxon>
        <taxon>Micromonospora</taxon>
    </lineage>
</organism>
<evidence type="ECO:0000313" key="1">
    <source>
        <dbReference type="EMBL" id="SCE76376.1"/>
    </source>
</evidence>
<proteinExistence type="predicted"/>
<keyword evidence="2" id="KW-1185">Reference proteome</keyword>
<evidence type="ECO:0000313" key="2">
    <source>
        <dbReference type="Proteomes" id="UP000199629"/>
    </source>
</evidence>
<accession>A0A1C4UXJ5</accession>
<sequence>MLARRANVVIMAVTVQVDPERLVVRLSGADRFWALAAGVEVPTGAVTSVRLVSRAEAYARGSGFRLPGTYWPGLIMAGSYVSRSTGRSFWCVHRADQVLLVELEGQRYDRLVLEVDEPAEVSRAIARARFR</sequence>
<dbReference type="AlphaFoldDB" id="A0A1C4UXJ5"/>
<protein>
    <recommendedName>
        <fullName evidence="3">Bacterial Pleckstrin homology domain-containing protein</fullName>
    </recommendedName>
</protein>
<name>A0A1C4UXJ5_9ACTN</name>
<gene>
    <name evidence="1" type="ORF">GA0070214_1011106</name>
</gene>
<reference evidence="2" key="1">
    <citation type="submission" date="2016-06" db="EMBL/GenBank/DDBJ databases">
        <authorList>
            <person name="Varghese N."/>
            <person name="Submissions Spin"/>
        </authorList>
    </citation>
    <scope>NUCLEOTIDE SEQUENCE [LARGE SCALE GENOMIC DNA]</scope>
    <source>
        <strain evidence="2">DSM 45246</strain>
    </source>
</reference>
<evidence type="ECO:0008006" key="3">
    <source>
        <dbReference type="Google" id="ProtNLM"/>
    </source>
</evidence>